<dbReference type="EMBL" id="QVLU01000002">
    <property type="protein sequence ID" value="RGE73871.1"/>
    <property type="molecule type" value="Genomic_DNA"/>
</dbReference>
<dbReference type="GeneID" id="97985915"/>
<dbReference type="EMBL" id="QVLV01000002">
    <property type="protein sequence ID" value="RGE64093.1"/>
    <property type="molecule type" value="Genomic_DNA"/>
</dbReference>
<keyword evidence="4" id="KW-1185">Reference proteome</keyword>
<organism evidence="3 5">
    <name type="scientific">Eisenbergiella massiliensis</name>
    <dbReference type="NCBI Taxonomy" id="1720294"/>
    <lineage>
        <taxon>Bacteria</taxon>
        <taxon>Bacillati</taxon>
        <taxon>Bacillota</taxon>
        <taxon>Clostridia</taxon>
        <taxon>Lachnospirales</taxon>
        <taxon>Lachnospiraceae</taxon>
        <taxon>Eisenbergiella</taxon>
    </lineage>
</organism>
<dbReference type="Gene3D" id="1.20.120.450">
    <property type="entry name" value="dinb family like domain"/>
    <property type="match status" value="1"/>
</dbReference>
<proteinExistence type="predicted"/>
<dbReference type="InterPro" id="IPR034660">
    <property type="entry name" value="DinB/YfiT-like"/>
</dbReference>
<dbReference type="Proteomes" id="UP000261166">
    <property type="component" value="Unassembled WGS sequence"/>
</dbReference>
<evidence type="ECO:0000313" key="4">
    <source>
        <dbReference type="Proteomes" id="UP000260812"/>
    </source>
</evidence>
<protein>
    <submittedName>
        <fullName evidence="3">DinB family protein</fullName>
    </submittedName>
</protein>
<evidence type="ECO:0000313" key="2">
    <source>
        <dbReference type="EMBL" id="RGE64093.1"/>
    </source>
</evidence>
<dbReference type="RefSeq" id="WP_021640167.1">
    <property type="nucleotide sequence ID" value="NZ_JBKUNB010000022.1"/>
</dbReference>
<evidence type="ECO:0000313" key="3">
    <source>
        <dbReference type="EMBL" id="RGE73871.1"/>
    </source>
</evidence>
<accession>A0A3E3J475</accession>
<dbReference type="Proteomes" id="UP000260812">
    <property type="component" value="Unassembled WGS sequence"/>
</dbReference>
<sequence length="231" mass="26536">MKYFGEGLSEKHKELSRIIRKPSMLEQAAQLFLEIHASLHLSRISGTQPNEVDALLSDLTDSEYAVMPSGRDETIAWVLWHIARIEDLTMGILAAKGNQLFNEEWQKRLNVSITDTGNALTDDEIMLLSKNINTAELISYRNAVGERTRKIVRELDSEALKRKVSCEDIARIRQEGGVTQQEESAWLLDFWGKKDVAGLLLMPPTRHVMLHLNDCCRWKQEIRTKKKFFRS</sequence>
<comment type="caution">
    <text evidence="3">The sequence shown here is derived from an EMBL/GenBank/DDBJ whole genome shotgun (WGS) entry which is preliminary data.</text>
</comment>
<feature type="domain" description="DinB-like" evidence="1">
    <location>
        <begin position="49"/>
        <end position="164"/>
    </location>
</feature>
<evidence type="ECO:0000313" key="5">
    <source>
        <dbReference type="Proteomes" id="UP000261166"/>
    </source>
</evidence>
<dbReference type="SUPFAM" id="SSF109854">
    <property type="entry name" value="DinB/YfiT-like putative metalloenzymes"/>
    <property type="match status" value="1"/>
</dbReference>
<name>A0A3E3J475_9FIRM</name>
<dbReference type="AlphaFoldDB" id="A0A3E3J475"/>
<dbReference type="OrthoDB" id="9778466at2"/>
<dbReference type="InterPro" id="IPR024775">
    <property type="entry name" value="DinB-like"/>
</dbReference>
<reference evidence="3 5" key="1">
    <citation type="submission" date="2018-08" db="EMBL/GenBank/DDBJ databases">
        <title>A genome reference for cultivated species of the human gut microbiota.</title>
        <authorList>
            <person name="Zou Y."/>
            <person name="Xue W."/>
            <person name="Luo G."/>
        </authorList>
    </citation>
    <scope>NUCLEOTIDE SEQUENCE [LARGE SCALE GENOMIC DNA]</scope>
    <source>
        <strain evidence="3 5">AF26-4BH</strain>
        <strain evidence="2">TF05-5AC</strain>
    </source>
</reference>
<gene>
    <name evidence="3" type="ORF">DWY69_01910</name>
    <name evidence="2" type="ORF">DXC51_03190</name>
</gene>
<evidence type="ECO:0000259" key="1">
    <source>
        <dbReference type="Pfam" id="PF12867"/>
    </source>
</evidence>
<dbReference type="Pfam" id="PF12867">
    <property type="entry name" value="DinB_2"/>
    <property type="match status" value="1"/>
</dbReference>